<evidence type="ECO:0000313" key="9">
    <source>
        <dbReference type="Proteomes" id="UP000715441"/>
    </source>
</evidence>
<dbReference type="SUPFAM" id="SSF53067">
    <property type="entry name" value="Actin-like ATPase domain"/>
    <property type="match status" value="2"/>
</dbReference>
<keyword evidence="9" id="KW-1185">Reference proteome</keyword>
<dbReference type="PROSITE" id="PS00329">
    <property type="entry name" value="HSP70_2"/>
    <property type="match status" value="1"/>
</dbReference>
<comment type="caution">
    <text evidence="8">The sequence shown here is derived from an EMBL/GenBank/DDBJ whole genome shotgun (WGS) entry which is preliminary data.</text>
</comment>
<dbReference type="RefSeq" id="WP_168513808.1">
    <property type="nucleotide sequence ID" value="NZ_JAAXLS010000004.1"/>
</dbReference>
<feature type="compositionally biased region" description="Low complexity" evidence="7">
    <location>
        <begin position="453"/>
        <end position="463"/>
    </location>
</feature>
<name>A0ABX1J069_9PSEU</name>
<reference evidence="8 9" key="1">
    <citation type="submission" date="2020-04" db="EMBL/GenBank/DDBJ databases">
        <title>Novel species.</title>
        <authorList>
            <person name="Teo W.F.A."/>
            <person name="Lipun K."/>
            <person name="Srisuk N."/>
            <person name="Duangmal K."/>
        </authorList>
    </citation>
    <scope>NUCLEOTIDE SEQUENCE [LARGE SCALE GENOMIC DNA]</scope>
    <source>
        <strain evidence="8 9">K13G38</strain>
    </source>
</reference>
<feature type="compositionally biased region" description="Low complexity" evidence="7">
    <location>
        <begin position="486"/>
        <end position="518"/>
    </location>
</feature>
<keyword evidence="2 6" id="KW-0547">Nucleotide-binding</keyword>
<keyword evidence="5" id="KW-0143">Chaperone</keyword>
<evidence type="ECO:0000256" key="6">
    <source>
        <dbReference type="RuleBase" id="RU003322"/>
    </source>
</evidence>
<dbReference type="PRINTS" id="PR00301">
    <property type="entry name" value="HEATSHOCK70"/>
</dbReference>
<dbReference type="Gene3D" id="3.90.640.10">
    <property type="entry name" value="Actin, Chain A, domain 4"/>
    <property type="match status" value="1"/>
</dbReference>
<dbReference type="InterPro" id="IPR013126">
    <property type="entry name" value="Hsp_70_fam"/>
</dbReference>
<dbReference type="Proteomes" id="UP000715441">
    <property type="component" value="Unassembled WGS sequence"/>
</dbReference>
<evidence type="ECO:0000256" key="3">
    <source>
        <dbReference type="ARBA" id="ARBA00022840"/>
    </source>
</evidence>
<dbReference type="InterPro" id="IPR043129">
    <property type="entry name" value="ATPase_NBD"/>
</dbReference>
<sequence>MGYGLGIDLGTTFTAAAIDRDGHAEMATLGDRTASIPSVVLLRSDGTVLVGDAADRRAAAESDRVAREFKRRLGDPTPILLGGAPQSVASLMARLLGHVVAHVSERQGESPAGIVLTHPANWGPYKRELFAQVPRLAGLGRTGLITEPEAAAAHYAAQERLDEGSVVAVYDLGGGTFDATVLRKRARGFEILGVPEGIENLGGVDFDEAVFGHVDRALDGQLSRIDPDDPNAVAAVVRLRKECVLAKEALSADTETTIPVLVPGTQTEVRLTRGEFEEMIAPSLAATIQSLRRALASARLSPAEVTAVLLVGGSSRIPLVAQLVSAELGRPVAVDIHPKNGVALGAAALASARVQPERPTEVVTPAEPPPATGTKVMPAAAAAFGAGAPAPVLGKAAKTGTDEGRVNKRRRGVLAGITALAVAAIVGIAVAVSNASTPSGGSGPAPATPPPAVTTTGAASGAAQPVPQNQEPAHSTTRENPPPNTPKTTRPTHDTTTTRPTTTVPTTKSTPVSAGPTS</sequence>
<feature type="compositionally biased region" description="Polar residues" evidence="7">
    <location>
        <begin position="466"/>
        <end position="475"/>
    </location>
</feature>
<accession>A0ABX1J069</accession>
<evidence type="ECO:0000256" key="4">
    <source>
        <dbReference type="ARBA" id="ARBA00023016"/>
    </source>
</evidence>
<evidence type="ECO:0000256" key="1">
    <source>
        <dbReference type="ARBA" id="ARBA00007381"/>
    </source>
</evidence>
<proteinExistence type="inferred from homology"/>
<protein>
    <submittedName>
        <fullName evidence="8">Hsp70 family protein</fullName>
    </submittedName>
</protein>
<dbReference type="Pfam" id="PF00012">
    <property type="entry name" value="HSP70"/>
    <property type="match status" value="2"/>
</dbReference>
<comment type="similarity">
    <text evidence="1 6">Belongs to the heat shock protein 70 family.</text>
</comment>
<gene>
    <name evidence="8" type="ORF">HFP15_09735</name>
</gene>
<dbReference type="PROSITE" id="PS01036">
    <property type="entry name" value="HSP70_3"/>
    <property type="match status" value="1"/>
</dbReference>
<keyword evidence="4" id="KW-0346">Stress response</keyword>
<dbReference type="Gene3D" id="3.30.420.40">
    <property type="match status" value="2"/>
</dbReference>
<keyword evidence="3 6" id="KW-0067">ATP-binding</keyword>
<organism evidence="8 9">
    <name type="scientific">Amycolatopsis acididurans</name>
    <dbReference type="NCBI Taxonomy" id="2724524"/>
    <lineage>
        <taxon>Bacteria</taxon>
        <taxon>Bacillati</taxon>
        <taxon>Actinomycetota</taxon>
        <taxon>Actinomycetes</taxon>
        <taxon>Pseudonocardiales</taxon>
        <taxon>Pseudonocardiaceae</taxon>
        <taxon>Amycolatopsis</taxon>
    </lineage>
</organism>
<dbReference type="EMBL" id="JAAXLS010000004">
    <property type="protein sequence ID" value="NKQ53162.1"/>
    <property type="molecule type" value="Genomic_DNA"/>
</dbReference>
<feature type="region of interest" description="Disordered" evidence="7">
    <location>
        <begin position="435"/>
        <end position="518"/>
    </location>
</feature>
<evidence type="ECO:0000256" key="2">
    <source>
        <dbReference type="ARBA" id="ARBA00022741"/>
    </source>
</evidence>
<evidence type="ECO:0000313" key="8">
    <source>
        <dbReference type="EMBL" id="NKQ53162.1"/>
    </source>
</evidence>
<dbReference type="InterPro" id="IPR018181">
    <property type="entry name" value="Heat_shock_70_CS"/>
</dbReference>
<dbReference type="PANTHER" id="PTHR19375">
    <property type="entry name" value="HEAT SHOCK PROTEIN 70KDA"/>
    <property type="match status" value="1"/>
</dbReference>
<evidence type="ECO:0000256" key="5">
    <source>
        <dbReference type="ARBA" id="ARBA00023186"/>
    </source>
</evidence>
<evidence type="ECO:0000256" key="7">
    <source>
        <dbReference type="SAM" id="MobiDB-lite"/>
    </source>
</evidence>